<dbReference type="InterPro" id="IPR018771">
    <property type="entry name" value="PocR_dom"/>
</dbReference>
<dbReference type="RefSeq" id="WP_161839195.1">
    <property type="nucleotide sequence ID" value="NZ_CP048000.1"/>
</dbReference>
<dbReference type="EMBL" id="CP048000">
    <property type="protein sequence ID" value="QHQ62371.1"/>
    <property type="molecule type" value="Genomic_DNA"/>
</dbReference>
<dbReference type="KEGG" id="anr:Ana3638_17575"/>
<evidence type="ECO:0000313" key="3">
    <source>
        <dbReference type="Proteomes" id="UP000464314"/>
    </source>
</evidence>
<sequence length="169" mass="18990">MEFVDILNVNLQTYANATNITLTVLDKDGNQTSQFGQTYQYCSLFEEATGKYCPCSKKHQDSCMQSLNLGESYIYLCPGGLIHFTVPIVKDNSYQGSVLAGPISLDYPDITLVDGIIQKYNISLDYRRKMYTALTAIPLIEPFQARHLSKLLFLLVTNLITGEAERTKN</sequence>
<keyword evidence="3" id="KW-1185">Reference proteome</keyword>
<dbReference type="Pfam" id="PF10114">
    <property type="entry name" value="PocR"/>
    <property type="match status" value="1"/>
</dbReference>
<protein>
    <recommendedName>
        <fullName evidence="1">PocR domain-containing protein</fullName>
    </recommendedName>
</protein>
<organism evidence="2 3">
    <name type="scientific">Anaerocolumna sedimenticola</name>
    <dbReference type="NCBI Taxonomy" id="2696063"/>
    <lineage>
        <taxon>Bacteria</taxon>
        <taxon>Bacillati</taxon>
        <taxon>Bacillota</taxon>
        <taxon>Clostridia</taxon>
        <taxon>Lachnospirales</taxon>
        <taxon>Lachnospiraceae</taxon>
        <taxon>Anaerocolumna</taxon>
    </lineage>
</organism>
<gene>
    <name evidence="2" type="ORF">Ana3638_17575</name>
</gene>
<accession>A0A6P1TR45</accession>
<dbReference type="Proteomes" id="UP000464314">
    <property type="component" value="Chromosome"/>
</dbReference>
<proteinExistence type="predicted"/>
<name>A0A6P1TR45_9FIRM</name>
<reference evidence="2 3" key="1">
    <citation type="submission" date="2020-01" db="EMBL/GenBank/DDBJ databases">
        <title>Genome analysis of Anaerocolumna sp. CBA3638.</title>
        <authorList>
            <person name="Kim J."/>
            <person name="Roh S.W."/>
        </authorList>
    </citation>
    <scope>NUCLEOTIDE SEQUENCE [LARGE SCALE GENOMIC DNA]</scope>
    <source>
        <strain evidence="2 3">CBA3638</strain>
    </source>
</reference>
<dbReference type="AlphaFoldDB" id="A0A6P1TR45"/>
<evidence type="ECO:0000313" key="2">
    <source>
        <dbReference type="EMBL" id="QHQ62371.1"/>
    </source>
</evidence>
<evidence type="ECO:0000259" key="1">
    <source>
        <dbReference type="Pfam" id="PF10114"/>
    </source>
</evidence>
<feature type="domain" description="PocR" evidence="1">
    <location>
        <begin position="5"/>
        <end position="160"/>
    </location>
</feature>